<dbReference type="RefSeq" id="XP_005834543.1">
    <property type="nucleotide sequence ID" value="XM_005834486.1"/>
</dbReference>
<dbReference type="AlphaFoldDB" id="L1JGB8"/>
<evidence type="ECO:0000313" key="2">
    <source>
        <dbReference type="EMBL" id="EKX47563.1"/>
    </source>
</evidence>
<dbReference type="GO" id="GO:0070475">
    <property type="term" value="P:rRNA base methylation"/>
    <property type="evidence" value="ECO:0007669"/>
    <property type="project" value="InterPro"/>
</dbReference>
<dbReference type="InterPro" id="IPR036236">
    <property type="entry name" value="Znf_C2H2_sf"/>
</dbReference>
<dbReference type="PANTHER" id="PTHR11538:SF26">
    <property type="entry name" value="FERREDOXIN-FOLD ANTICODON-BINDING DOMAIN-CONTAINING PROTEIN 1"/>
    <property type="match status" value="1"/>
</dbReference>
<reference evidence="2 4" key="1">
    <citation type="journal article" date="2012" name="Nature">
        <title>Algal genomes reveal evolutionary mosaicism and the fate of nucleomorphs.</title>
        <authorList>
            <consortium name="DOE Joint Genome Institute"/>
            <person name="Curtis B.A."/>
            <person name="Tanifuji G."/>
            <person name="Burki F."/>
            <person name="Gruber A."/>
            <person name="Irimia M."/>
            <person name="Maruyama S."/>
            <person name="Arias M.C."/>
            <person name="Ball S.G."/>
            <person name="Gile G.H."/>
            <person name="Hirakawa Y."/>
            <person name="Hopkins J.F."/>
            <person name="Kuo A."/>
            <person name="Rensing S.A."/>
            <person name="Schmutz J."/>
            <person name="Symeonidi A."/>
            <person name="Elias M."/>
            <person name="Eveleigh R.J."/>
            <person name="Herman E.K."/>
            <person name="Klute M.J."/>
            <person name="Nakayama T."/>
            <person name="Obornik M."/>
            <person name="Reyes-Prieto A."/>
            <person name="Armbrust E.V."/>
            <person name="Aves S.J."/>
            <person name="Beiko R.G."/>
            <person name="Coutinho P."/>
            <person name="Dacks J.B."/>
            <person name="Durnford D.G."/>
            <person name="Fast N.M."/>
            <person name="Green B.R."/>
            <person name="Grisdale C.J."/>
            <person name="Hempel F."/>
            <person name="Henrissat B."/>
            <person name="Hoppner M.P."/>
            <person name="Ishida K."/>
            <person name="Kim E."/>
            <person name="Koreny L."/>
            <person name="Kroth P.G."/>
            <person name="Liu Y."/>
            <person name="Malik S.B."/>
            <person name="Maier U.G."/>
            <person name="McRose D."/>
            <person name="Mock T."/>
            <person name="Neilson J.A."/>
            <person name="Onodera N.T."/>
            <person name="Poole A.M."/>
            <person name="Pritham E.J."/>
            <person name="Richards T.A."/>
            <person name="Rocap G."/>
            <person name="Roy S.W."/>
            <person name="Sarai C."/>
            <person name="Schaack S."/>
            <person name="Shirato S."/>
            <person name="Slamovits C.H."/>
            <person name="Spencer D.F."/>
            <person name="Suzuki S."/>
            <person name="Worden A.Z."/>
            <person name="Zauner S."/>
            <person name="Barry K."/>
            <person name="Bell C."/>
            <person name="Bharti A.K."/>
            <person name="Crow J.A."/>
            <person name="Grimwood J."/>
            <person name="Kramer R."/>
            <person name="Lindquist E."/>
            <person name="Lucas S."/>
            <person name="Salamov A."/>
            <person name="McFadden G.I."/>
            <person name="Lane C.E."/>
            <person name="Keeling P.J."/>
            <person name="Gray M.W."/>
            <person name="Grigoriev I.V."/>
            <person name="Archibald J.M."/>
        </authorList>
    </citation>
    <scope>NUCLEOTIDE SEQUENCE</scope>
    <source>
        <strain evidence="2 4">CCMP2712</strain>
    </source>
</reference>
<accession>L1JGB8</accession>
<dbReference type="HOGENOM" id="CLU_1043717_0_0_1"/>
<dbReference type="InterPro" id="IPR013087">
    <property type="entry name" value="Znf_C2H2_type"/>
</dbReference>
<dbReference type="Gene3D" id="3.30.160.60">
    <property type="entry name" value="Classic Zinc Finger"/>
    <property type="match status" value="1"/>
</dbReference>
<dbReference type="Pfam" id="PF10354">
    <property type="entry name" value="BMT5-like"/>
    <property type="match status" value="1"/>
</dbReference>
<dbReference type="EMBL" id="JH992989">
    <property type="protein sequence ID" value="EKX47563.1"/>
    <property type="molecule type" value="Genomic_DNA"/>
</dbReference>
<name>L1JGB8_GUITC</name>
<dbReference type="GO" id="GO:0005737">
    <property type="term" value="C:cytoplasm"/>
    <property type="evidence" value="ECO:0007669"/>
    <property type="project" value="TreeGrafter"/>
</dbReference>
<dbReference type="OMA" id="RTFGSAC"/>
<dbReference type="KEGG" id="gtt:GUITHDRAFT_137341"/>
<dbReference type="SUPFAM" id="SSF57667">
    <property type="entry name" value="beta-beta-alpha zinc fingers"/>
    <property type="match status" value="1"/>
</dbReference>
<proteinExistence type="predicted"/>
<protein>
    <recommendedName>
        <fullName evidence="1">C2H2-type domain-containing protein</fullName>
    </recommendedName>
</protein>
<dbReference type="PROSITE" id="PS00028">
    <property type="entry name" value="ZINC_FINGER_C2H2_1"/>
    <property type="match status" value="1"/>
</dbReference>
<keyword evidence="4" id="KW-1185">Reference proteome</keyword>
<dbReference type="Proteomes" id="UP000011087">
    <property type="component" value="Unassembled WGS sequence"/>
</dbReference>
<dbReference type="STRING" id="905079.L1JGB8"/>
<evidence type="ECO:0000313" key="4">
    <source>
        <dbReference type="Proteomes" id="UP000011087"/>
    </source>
</evidence>
<dbReference type="EnsemblProtists" id="EKX47563">
    <property type="protein sequence ID" value="EKX47563"/>
    <property type="gene ID" value="GUITHDRAFT_137341"/>
</dbReference>
<dbReference type="Pfam" id="PF12874">
    <property type="entry name" value="zf-met"/>
    <property type="match status" value="1"/>
</dbReference>
<dbReference type="PaxDb" id="55529-EKX47563"/>
<dbReference type="InterPro" id="IPR019446">
    <property type="entry name" value="BMT5-like"/>
</dbReference>
<reference evidence="3" key="3">
    <citation type="submission" date="2016-03" db="UniProtKB">
        <authorList>
            <consortium name="EnsemblProtists"/>
        </authorList>
    </citation>
    <scope>IDENTIFICATION</scope>
</reference>
<gene>
    <name evidence="2" type="ORF">GUITHDRAFT_137341</name>
</gene>
<dbReference type="GO" id="GO:0070042">
    <property type="term" value="F:rRNA (uridine-N3-)-methyltransferase activity"/>
    <property type="evidence" value="ECO:0007669"/>
    <property type="project" value="InterPro"/>
</dbReference>
<sequence>MSVLLVGDGNFSFSRSLCSSPPCPRITSLIATSYDNKTSLIKKYGEGAQRNIDEIVSSGWIVKHDVDARRLEKYFSKDTRFDYIYFMHPLVDPDDRVRMVFDGKINNGEDIIIANRLLIADFLRSAKDFLTLPHGEIRVACKDTYPYTWWRVSQLGKLARPLKLKKVELFRNDDFPGYEPRTVEMDKSFPSAKSKMYSFGVLNDEGNVEFEEQWYGEKELKLQIVCSICEKQFTSEADKARHLKTEKHNIRAKLEEKWAKTVEEIYQ</sequence>
<feature type="domain" description="C2H2-type" evidence="1">
    <location>
        <begin position="226"/>
        <end position="248"/>
    </location>
</feature>
<organism evidence="2">
    <name type="scientific">Guillardia theta (strain CCMP2712)</name>
    <name type="common">Cryptophyte</name>
    <dbReference type="NCBI Taxonomy" id="905079"/>
    <lineage>
        <taxon>Eukaryota</taxon>
        <taxon>Cryptophyceae</taxon>
        <taxon>Pyrenomonadales</taxon>
        <taxon>Geminigeraceae</taxon>
        <taxon>Guillardia</taxon>
    </lineage>
</organism>
<dbReference type="GeneID" id="17304252"/>
<dbReference type="PANTHER" id="PTHR11538">
    <property type="entry name" value="PHENYLALANYL-TRNA SYNTHETASE"/>
    <property type="match status" value="1"/>
</dbReference>
<evidence type="ECO:0000313" key="3">
    <source>
        <dbReference type="EnsemblProtists" id="EKX47563"/>
    </source>
</evidence>
<evidence type="ECO:0000259" key="1">
    <source>
        <dbReference type="PROSITE" id="PS00028"/>
    </source>
</evidence>
<dbReference type="eggNOG" id="KOG4174">
    <property type="taxonomic scope" value="Eukaryota"/>
</dbReference>
<reference evidence="4" key="2">
    <citation type="submission" date="2012-11" db="EMBL/GenBank/DDBJ databases">
        <authorList>
            <person name="Kuo A."/>
            <person name="Curtis B.A."/>
            <person name="Tanifuji G."/>
            <person name="Burki F."/>
            <person name="Gruber A."/>
            <person name="Irimia M."/>
            <person name="Maruyama S."/>
            <person name="Arias M.C."/>
            <person name="Ball S.G."/>
            <person name="Gile G.H."/>
            <person name="Hirakawa Y."/>
            <person name="Hopkins J.F."/>
            <person name="Rensing S.A."/>
            <person name="Schmutz J."/>
            <person name="Symeonidi A."/>
            <person name="Elias M."/>
            <person name="Eveleigh R.J."/>
            <person name="Herman E.K."/>
            <person name="Klute M.J."/>
            <person name="Nakayama T."/>
            <person name="Obornik M."/>
            <person name="Reyes-Prieto A."/>
            <person name="Armbrust E.V."/>
            <person name="Aves S.J."/>
            <person name="Beiko R.G."/>
            <person name="Coutinho P."/>
            <person name="Dacks J.B."/>
            <person name="Durnford D.G."/>
            <person name="Fast N.M."/>
            <person name="Green B.R."/>
            <person name="Grisdale C."/>
            <person name="Hempe F."/>
            <person name="Henrissat B."/>
            <person name="Hoppner M.P."/>
            <person name="Ishida K.-I."/>
            <person name="Kim E."/>
            <person name="Koreny L."/>
            <person name="Kroth P.G."/>
            <person name="Liu Y."/>
            <person name="Malik S.-B."/>
            <person name="Maier U.G."/>
            <person name="McRose D."/>
            <person name="Mock T."/>
            <person name="Neilson J.A."/>
            <person name="Onodera N.T."/>
            <person name="Poole A.M."/>
            <person name="Pritham E.J."/>
            <person name="Richards T.A."/>
            <person name="Rocap G."/>
            <person name="Roy S.W."/>
            <person name="Sarai C."/>
            <person name="Schaack S."/>
            <person name="Shirato S."/>
            <person name="Slamovits C.H."/>
            <person name="Spencer D.F."/>
            <person name="Suzuki S."/>
            <person name="Worden A.Z."/>
            <person name="Zauner S."/>
            <person name="Barry K."/>
            <person name="Bell C."/>
            <person name="Bharti A.K."/>
            <person name="Crow J.A."/>
            <person name="Grimwood J."/>
            <person name="Kramer R."/>
            <person name="Lindquist E."/>
            <person name="Lucas S."/>
            <person name="Salamov A."/>
            <person name="McFadden G.I."/>
            <person name="Lane C.E."/>
            <person name="Keeling P.J."/>
            <person name="Gray M.W."/>
            <person name="Grigoriev I.V."/>
            <person name="Archibald J.M."/>
        </authorList>
    </citation>
    <scope>NUCLEOTIDE SEQUENCE</scope>
    <source>
        <strain evidence="4">CCMP2712</strain>
    </source>
</reference>
<dbReference type="OrthoDB" id="273345at2759"/>